<name>A0A917PZF0_9BACI</name>
<keyword evidence="5" id="KW-0777">Teichoic acid biosynthesis</keyword>
<dbReference type="Proteomes" id="UP000658382">
    <property type="component" value="Unassembled WGS sequence"/>
</dbReference>
<keyword evidence="4" id="KW-0808">Transferase</keyword>
<dbReference type="GO" id="GO:0019350">
    <property type="term" value="P:teichoic acid biosynthetic process"/>
    <property type="evidence" value="ECO:0007669"/>
    <property type="project" value="UniProtKB-KW"/>
</dbReference>
<dbReference type="Gene3D" id="3.40.50.11820">
    <property type="match status" value="1"/>
</dbReference>
<dbReference type="GO" id="GO:0005886">
    <property type="term" value="C:plasma membrane"/>
    <property type="evidence" value="ECO:0007669"/>
    <property type="project" value="UniProtKB-SubCell"/>
</dbReference>
<dbReference type="GO" id="GO:0047355">
    <property type="term" value="F:CDP-glycerol glycerophosphotransferase activity"/>
    <property type="evidence" value="ECO:0007669"/>
    <property type="project" value="InterPro"/>
</dbReference>
<dbReference type="PANTHER" id="PTHR37316:SF3">
    <property type="entry name" value="TEICHOIC ACID GLYCEROL-PHOSPHATE TRANSFERASE"/>
    <property type="match status" value="1"/>
</dbReference>
<dbReference type="Pfam" id="PF04464">
    <property type="entry name" value="Glyphos_transf"/>
    <property type="match status" value="1"/>
</dbReference>
<evidence type="ECO:0000313" key="8">
    <source>
        <dbReference type="Proteomes" id="UP000658382"/>
    </source>
</evidence>
<dbReference type="InterPro" id="IPR043149">
    <property type="entry name" value="TagF_N"/>
</dbReference>
<evidence type="ECO:0000256" key="2">
    <source>
        <dbReference type="ARBA" id="ARBA00010488"/>
    </source>
</evidence>
<organism evidence="7 8">
    <name type="scientific">Lentibacillus kapialis</name>
    <dbReference type="NCBI Taxonomy" id="340214"/>
    <lineage>
        <taxon>Bacteria</taxon>
        <taxon>Bacillati</taxon>
        <taxon>Bacillota</taxon>
        <taxon>Bacilli</taxon>
        <taxon>Bacillales</taxon>
        <taxon>Bacillaceae</taxon>
        <taxon>Lentibacillus</taxon>
    </lineage>
</organism>
<evidence type="ECO:0000256" key="6">
    <source>
        <dbReference type="ARBA" id="ARBA00023136"/>
    </source>
</evidence>
<evidence type="ECO:0000256" key="1">
    <source>
        <dbReference type="ARBA" id="ARBA00004202"/>
    </source>
</evidence>
<comment type="subcellular location">
    <subcellularLocation>
        <location evidence="1">Cell membrane</location>
        <topology evidence="1">Peripheral membrane protein</topology>
    </subcellularLocation>
</comment>
<comment type="caution">
    <text evidence="7">The sequence shown here is derived from an EMBL/GenBank/DDBJ whole genome shotgun (WGS) entry which is preliminary data.</text>
</comment>
<dbReference type="Gene3D" id="3.40.50.12580">
    <property type="match status" value="1"/>
</dbReference>
<dbReference type="InterPro" id="IPR043148">
    <property type="entry name" value="TagF_C"/>
</dbReference>
<dbReference type="AlphaFoldDB" id="A0A917PZF0"/>
<evidence type="ECO:0000256" key="3">
    <source>
        <dbReference type="ARBA" id="ARBA00022475"/>
    </source>
</evidence>
<dbReference type="EMBL" id="BMNQ01000041">
    <property type="protein sequence ID" value="GGK01606.1"/>
    <property type="molecule type" value="Genomic_DNA"/>
</dbReference>
<dbReference type="SUPFAM" id="SSF53756">
    <property type="entry name" value="UDP-Glycosyltransferase/glycogen phosphorylase"/>
    <property type="match status" value="1"/>
</dbReference>
<protein>
    <submittedName>
        <fullName evidence="7">CDP-glycerol:poly(Glycerophosphate) glycerophosphotransferase</fullName>
    </submittedName>
</protein>
<evidence type="ECO:0000256" key="4">
    <source>
        <dbReference type="ARBA" id="ARBA00022679"/>
    </source>
</evidence>
<keyword evidence="3" id="KW-1003">Cell membrane</keyword>
<dbReference type="InterPro" id="IPR007554">
    <property type="entry name" value="Glycerophosphate_synth"/>
</dbReference>
<dbReference type="InterPro" id="IPR051612">
    <property type="entry name" value="Teichoic_Acid_Biosynth"/>
</dbReference>
<sequence>MHINNIKNKQIMELALKDNEYLIKVPVKESFLEKYHKFHFTLEERETGHILPISATETEKQNEFRVFKLFLPFNDYENTFLENDIWNVYLVREDEDGYQKRSRIASNYDDIRFSTIVVPEKELMFYPFRTKKGKLSFRMNDYFTYGMFDEVALTENDLIFSGYFNFPPYYKTDDYEIKDISLIVTDNTSEEEYIIPLERFERHDLQDKYEGNDNLVHCGIKGEFDIPATLSLDQKHYFKFHLEITYLKDSEMFSMRSSRVRVDHTSIQLPEKKVINYHNQKAKLLVKSTKYSKYLSFQMSYYNFKRELKKSVKNKWVKTRRSDKLLQAYKLAFFLLGKLPVKKNTIMFESFLGKQFSDSPRAIYEYLIENYPEYQMYWSADRRHTKFFEDKNVNYVRRFSIRWLILMSRAEFWVSNSRLPLWIPKPKHTTYLQTWHGTPLKRLAVDMDEVHMPGTNSVKYKRNFVKATSRWDYLVSPNAYSTEIFKRAFQFQGEMVESGYPRNDFLINDNNEQTIRSIKERIDLPTDKKVILYAPTWRDNQFYGKGKYRFQLEMDLAKMQKHLGDDYIILLRMHYLVAEQLDVDDFQGFVFDVSFHEDIRELYLISDMLITDYSSVFFDYANLKRPMLFFVYDIEEYRDNLRGFYFDFEAKAPGPLVQTTDEILDVIQEIDQNGFKPSETTQNFYKRFCYLEDGQASERVAKDVFVD</sequence>
<gene>
    <name evidence="7" type="primary">tagF</name>
    <name evidence="7" type="ORF">GCM10007063_24880</name>
</gene>
<reference evidence="7" key="2">
    <citation type="submission" date="2020-09" db="EMBL/GenBank/DDBJ databases">
        <authorList>
            <person name="Sun Q."/>
            <person name="Ohkuma M."/>
        </authorList>
    </citation>
    <scope>NUCLEOTIDE SEQUENCE</scope>
    <source>
        <strain evidence="7">JCM 12580</strain>
    </source>
</reference>
<dbReference type="RefSeq" id="WP_188633430.1">
    <property type="nucleotide sequence ID" value="NZ_BMNQ01000041.1"/>
</dbReference>
<evidence type="ECO:0000256" key="5">
    <source>
        <dbReference type="ARBA" id="ARBA00022944"/>
    </source>
</evidence>
<evidence type="ECO:0000313" key="7">
    <source>
        <dbReference type="EMBL" id="GGK01606.1"/>
    </source>
</evidence>
<comment type="similarity">
    <text evidence="2">Belongs to the CDP-glycerol glycerophosphotransferase family.</text>
</comment>
<reference evidence="7" key="1">
    <citation type="journal article" date="2014" name="Int. J. Syst. Evol. Microbiol.">
        <title>Complete genome sequence of Corynebacterium casei LMG S-19264T (=DSM 44701T), isolated from a smear-ripened cheese.</title>
        <authorList>
            <consortium name="US DOE Joint Genome Institute (JGI-PGF)"/>
            <person name="Walter F."/>
            <person name="Albersmeier A."/>
            <person name="Kalinowski J."/>
            <person name="Ruckert C."/>
        </authorList>
    </citation>
    <scope>NUCLEOTIDE SEQUENCE</scope>
    <source>
        <strain evidence="7">JCM 12580</strain>
    </source>
</reference>
<keyword evidence="8" id="KW-1185">Reference proteome</keyword>
<proteinExistence type="inferred from homology"/>
<dbReference type="PANTHER" id="PTHR37316">
    <property type="entry name" value="TEICHOIC ACID GLYCEROL-PHOSPHATE PRIMASE"/>
    <property type="match status" value="1"/>
</dbReference>
<accession>A0A917PZF0</accession>
<keyword evidence="6" id="KW-0472">Membrane</keyword>